<feature type="active site" description="Proton donor" evidence="1">
    <location>
        <position position="18"/>
    </location>
</feature>
<proteinExistence type="predicted"/>
<evidence type="ECO:0000313" key="4">
    <source>
        <dbReference type="Proteomes" id="UP000726737"/>
    </source>
</evidence>
<protein>
    <submittedName>
        <fullName evidence="3">Uncharacterized protein</fullName>
    </submittedName>
</protein>
<feature type="compositionally biased region" description="Acidic residues" evidence="2">
    <location>
        <begin position="352"/>
        <end position="361"/>
    </location>
</feature>
<sequence>MRHQSNNSPRKVIAVDLDEVLARTSLAIAEFHNDTYNTTLTMEDFVSYDYTKVWGGTREESIAKWRLFFDSPYFLKVEPVEGSLETLKLLKSRRFSLVIITARQQFVADLTKKFVDRHFPGIFESIYFANHFLTEQEKLTFISKPKSVICRDVHAQLLIDDSLENAVEVAKAGIPVLLFDLHGKYKWNKLEDGQSLPDKVTRVKSWKDVQAWFPRPRSPLSNLCISIHDQISDESESEAEEDDEGEEEEDEDDDDDEDVDDDDGDQHDYHHQHQQRYQNQDRFLTLASDDSESDEDLDTQDEEMNEMSKREQDGEDDDHQGRSQRRRKLMMMDFSSSEEDEDIDLDHHGENMDSDEQDLDLESGHGGHNFANGGRRISHEELERYRHQHETMYTDEHGMELEMQMEVASTTSATFAQEDDDMERGMLFTSTTATTATQVSISTGIVDVDCPSSDSAGSNSTPASPEDMAVEGLTIKSPPLAGSEFMMASVLQADKSNMDMEEVPLS</sequence>
<dbReference type="EMBL" id="JAAAJA010000763">
    <property type="protein sequence ID" value="KAG0249807.1"/>
    <property type="molecule type" value="Genomic_DNA"/>
</dbReference>
<feature type="compositionally biased region" description="Acidic residues" evidence="2">
    <location>
        <begin position="289"/>
        <end position="305"/>
    </location>
</feature>
<dbReference type="PANTHER" id="PTHR35134:SF2">
    <property type="entry name" value="NUCLEOTIDASE YQFW-RELATED"/>
    <property type="match status" value="1"/>
</dbReference>
<dbReference type="InterPro" id="IPR023214">
    <property type="entry name" value="HAD_sf"/>
</dbReference>
<dbReference type="InterPro" id="IPR010708">
    <property type="entry name" value="5'(3')-deoxyribonucleotidase"/>
</dbReference>
<dbReference type="InterPro" id="IPR036412">
    <property type="entry name" value="HAD-like_sf"/>
</dbReference>
<feature type="active site" description="Nucleophile" evidence="1">
    <location>
        <position position="16"/>
    </location>
</feature>
<evidence type="ECO:0000256" key="2">
    <source>
        <dbReference type="SAM" id="MobiDB-lite"/>
    </source>
</evidence>
<dbReference type="SUPFAM" id="SSF56784">
    <property type="entry name" value="HAD-like"/>
    <property type="match status" value="1"/>
</dbReference>
<accession>A0A9P6PP82</accession>
<dbReference type="PANTHER" id="PTHR35134">
    <property type="entry name" value="NUCLEOTIDASE YQFW-RELATED"/>
    <property type="match status" value="1"/>
</dbReference>
<feature type="compositionally biased region" description="Polar residues" evidence="2">
    <location>
        <begin position="452"/>
        <end position="463"/>
    </location>
</feature>
<name>A0A9P6PP82_9FUNG</name>
<dbReference type="Proteomes" id="UP000726737">
    <property type="component" value="Unassembled WGS sequence"/>
</dbReference>
<dbReference type="InterPro" id="IPR052419">
    <property type="entry name" value="5_3-deoxyribonucleotidase-like"/>
</dbReference>
<comment type="caution">
    <text evidence="3">The sequence shown here is derived from an EMBL/GenBank/DDBJ whole genome shotgun (WGS) entry which is preliminary data.</text>
</comment>
<dbReference type="OrthoDB" id="10248475at2759"/>
<dbReference type="GO" id="GO:0008253">
    <property type="term" value="F:5'-nucleotidase activity"/>
    <property type="evidence" value="ECO:0007669"/>
    <property type="project" value="InterPro"/>
</dbReference>
<dbReference type="GO" id="GO:0009264">
    <property type="term" value="P:deoxyribonucleotide catabolic process"/>
    <property type="evidence" value="ECO:0007669"/>
    <property type="project" value="InterPro"/>
</dbReference>
<evidence type="ECO:0000256" key="1">
    <source>
        <dbReference type="PIRSR" id="PIRSR610708-1"/>
    </source>
</evidence>
<dbReference type="AlphaFoldDB" id="A0A9P6PP82"/>
<feature type="region of interest" description="Disordered" evidence="2">
    <location>
        <begin position="230"/>
        <end position="374"/>
    </location>
</feature>
<dbReference type="Pfam" id="PF06941">
    <property type="entry name" value="NT5C"/>
    <property type="match status" value="1"/>
</dbReference>
<reference evidence="3" key="1">
    <citation type="journal article" date="2020" name="Fungal Divers.">
        <title>Resolving the Mortierellaceae phylogeny through synthesis of multi-gene phylogenetics and phylogenomics.</title>
        <authorList>
            <person name="Vandepol N."/>
            <person name="Liber J."/>
            <person name="Desiro A."/>
            <person name="Na H."/>
            <person name="Kennedy M."/>
            <person name="Barry K."/>
            <person name="Grigoriev I.V."/>
            <person name="Miller A.N."/>
            <person name="O'Donnell K."/>
            <person name="Stajich J.E."/>
            <person name="Bonito G."/>
        </authorList>
    </citation>
    <scope>NUCLEOTIDE SEQUENCE</scope>
    <source>
        <strain evidence="3">KOD948</strain>
    </source>
</reference>
<feature type="compositionally biased region" description="Acidic residues" evidence="2">
    <location>
        <begin position="232"/>
        <end position="265"/>
    </location>
</feature>
<keyword evidence="4" id="KW-1185">Reference proteome</keyword>
<feature type="region of interest" description="Disordered" evidence="2">
    <location>
        <begin position="450"/>
        <end position="470"/>
    </location>
</feature>
<organism evidence="3 4">
    <name type="scientific">Mortierella polycephala</name>
    <dbReference type="NCBI Taxonomy" id="41804"/>
    <lineage>
        <taxon>Eukaryota</taxon>
        <taxon>Fungi</taxon>
        <taxon>Fungi incertae sedis</taxon>
        <taxon>Mucoromycota</taxon>
        <taxon>Mortierellomycotina</taxon>
        <taxon>Mortierellomycetes</taxon>
        <taxon>Mortierellales</taxon>
        <taxon>Mortierellaceae</taxon>
        <taxon>Mortierella</taxon>
    </lineage>
</organism>
<dbReference type="Gene3D" id="3.40.50.1000">
    <property type="entry name" value="HAD superfamily/HAD-like"/>
    <property type="match status" value="1"/>
</dbReference>
<gene>
    <name evidence="3" type="ORF">BG011_008919</name>
</gene>
<evidence type="ECO:0000313" key="3">
    <source>
        <dbReference type="EMBL" id="KAG0249807.1"/>
    </source>
</evidence>